<dbReference type="EMBL" id="JARKIE010000144">
    <property type="protein sequence ID" value="KAJ7676274.1"/>
    <property type="molecule type" value="Genomic_DNA"/>
</dbReference>
<evidence type="ECO:0000313" key="2">
    <source>
        <dbReference type="EMBL" id="KAJ7676274.1"/>
    </source>
</evidence>
<name>A0AAD7D2V9_MYCRO</name>
<organism evidence="2 3">
    <name type="scientific">Mycena rosella</name>
    <name type="common">Pink bonnet</name>
    <name type="synonym">Agaricus rosellus</name>
    <dbReference type="NCBI Taxonomy" id="1033263"/>
    <lineage>
        <taxon>Eukaryota</taxon>
        <taxon>Fungi</taxon>
        <taxon>Dikarya</taxon>
        <taxon>Basidiomycota</taxon>
        <taxon>Agaricomycotina</taxon>
        <taxon>Agaricomycetes</taxon>
        <taxon>Agaricomycetidae</taxon>
        <taxon>Agaricales</taxon>
        <taxon>Marasmiineae</taxon>
        <taxon>Mycenaceae</taxon>
        <taxon>Mycena</taxon>
    </lineage>
</organism>
<sequence length="189" mass="20922">MQQLNEASLAVSNLPSRVPGRVLDFLLHTYIHDDELEARLSENVRIRPPDSVCTNCTKNSFESISDVNGEMIILALADHSLGRWRAARLDRSKDPRARGRPPGVWTPSSSPARPPSSRSSWERTASAYAGGNVDVLAKTPSGSNIWKIKITSALTVEDKLQVAFYGLLRAKQDNRKKLPTIILYNVENG</sequence>
<evidence type="ECO:0000256" key="1">
    <source>
        <dbReference type="SAM" id="MobiDB-lite"/>
    </source>
</evidence>
<comment type="caution">
    <text evidence="2">The sequence shown here is derived from an EMBL/GenBank/DDBJ whole genome shotgun (WGS) entry which is preliminary data.</text>
</comment>
<evidence type="ECO:0000313" key="3">
    <source>
        <dbReference type="Proteomes" id="UP001221757"/>
    </source>
</evidence>
<feature type="compositionally biased region" description="Low complexity" evidence="1">
    <location>
        <begin position="107"/>
        <end position="119"/>
    </location>
</feature>
<protein>
    <submittedName>
        <fullName evidence="2">Uncharacterized protein</fullName>
    </submittedName>
</protein>
<dbReference type="AlphaFoldDB" id="A0AAD7D2V9"/>
<gene>
    <name evidence="2" type="ORF">B0H17DRAFT_126913</name>
</gene>
<feature type="region of interest" description="Disordered" evidence="1">
    <location>
        <begin position="92"/>
        <end position="120"/>
    </location>
</feature>
<dbReference type="Proteomes" id="UP001221757">
    <property type="component" value="Unassembled WGS sequence"/>
</dbReference>
<accession>A0AAD7D2V9</accession>
<reference evidence="2" key="1">
    <citation type="submission" date="2023-03" db="EMBL/GenBank/DDBJ databases">
        <title>Massive genome expansion in bonnet fungi (Mycena s.s.) driven by repeated elements and novel gene families across ecological guilds.</title>
        <authorList>
            <consortium name="Lawrence Berkeley National Laboratory"/>
            <person name="Harder C.B."/>
            <person name="Miyauchi S."/>
            <person name="Viragh M."/>
            <person name="Kuo A."/>
            <person name="Thoen E."/>
            <person name="Andreopoulos B."/>
            <person name="Lu D."/>
            <person name="Skrede I."/>
            <person name="Drula E."/>
            <person name="Henrissat B."/>
            <person name="Morin E."/>
            <person name="Kohler A."/>
            <person name="Barry K."/>
            <person name="LaButti K."/>
            <person name="Morin E."/>
            <person name="Salamov A."/>
            <person name="Lipzen A."/>
            <person name="Mereny Z."/>
            <person name="Hegedus B."/>
            <person name="Baldrian P."/>
            <person name="Stursova M."/>
            <person name="Weitz H."/>
            <person name="Taylor A."/>
            <person name="Grigoriev I.V."/>
            <person name="Nagy L.G."/>
            <person name="Martin F."/>
            <person name="Kauserud H."/>
        </authorList>
    </citation>
    <scope>NUCLEOTIDE SEQUENCE</scope>
    <source>
        <strain evidence="2">CBHHK067</strain>
    </source>
</reference>
<proteinExistence type="predicted"/>
<keyword evidence="3" id="KW-1185">Reference proteome</keyword>